<evidence type="ECO:0000313" key="10">
    <source>
        <dbReference type="EMBL" id="KAF4386084.1"/>
    </source>
</evidence>
<dbReference type="PANTHER" id="PTHR24058">
    <property type="entry name" value="DUAL SPECIFICITY PROTEIN KINASE"/>
    <property type="match status" value="1"/>
</dbReference>
<keyword evidence="5" id="KW-0418">Kinase</keyword>
<dbReference type="CDD" id="cd14133">
    <property type="entry name" value="PKc_DYRK_like"/>
    <property type="match status" value="1"/>
</dbReference>
<keyword evidence="4" id="KW-0547">Nucleotide-binding</keyword>
<dbReference type="PROSITE" id="PS50011">
    <property type="entry name" value="PROTEIN_KINASE_DOM"/>
    <property type="match status" value="1"/>
</dbReference>
<dbReference type="Proteomes" id="UP000583929">
    <property type="component" value="Unassembled WGS sequence"/>
</dbReference>
<sequence length="723" mass="82628">MAVSDVDSVLKFLRRNGFSEAESALKEDIVEKGDLGSSDYEKFLFPMVPPPPPVRIPATHRRSDASRGDGCSRSSSVSSDDEFVSLGSSTSDICSSEFTNPYGIRSASPENSKSSSDDELSQFGTARDYHDFDMQNDLFWYNEKDDGNFMTPSFEGPDFFGCPSEDKFIMTSDVDRQWENPLDLNNHSKEFLSDISLCHSSIATTKNESEEVFIHCYHLNESNKHEAGIEGDTNVCENHDCDVLFCNSDIEGREFYGEIPTKNVYLSTEQAAEDSFDVKVFENITQPDIDYARCKATEMSIDYAAKMESTNFSAEDFDGDPDLHVKVANKDFMFNGINKYEVGNFEMDVEDNELKAATSCEDVAADEILMCNTNEDEYEVFDLRIIHRKNRTGFEENKELPIVLNAVIAGRYYVTEYLGSAAFSRVVQAHDLHTGVDVCLKIIKNDKDFFDQSLDEIKLLKFVNKNDPADERHILRLYDYFYHQEHLFIVCELLRANLYEFQKFNQESGEEAYFTSRRLQAITRQCLEALDFLHDLGIIHCDLKPENILIKSYKRCEIKVIDLGSSCFQTDNLCLYVQSRSYRAPEVILGLPYNNKIDLWSLGCILAELCSGEVLFPNDGVVMILARMIGMLGPIDLEMLEMGRESNKYFSEEFDLYYINEETDQLEYIIPEESSLEHHLRVTDSGLMDFIRSLLEINPERRPTAKEALQHPWLSHIYLPSSC</sequence>
<keyword evidence="6" id="KW-0067">ATP-binding</keyword>
<evidence type="ECO:0000256" key="6">
    <source>
        <dbReference type="ARBA" id="ARBA00022840"/>
    </source>
</evidence>
<keyword evidence="3" id="KW-0808">Transferase</keyword>
<dbReference type="FunFam" id="1.10.510.10:FF:000380">
    <property type="entry name" value="Serine/threonine-protein kinase ppk15"/>
    <property type="match status" value="1"/>
</dbReference>
<dbReference type="Proteomes" id="UP000525078">
    <property type="component" value="Unassembled WGS sequence"/>
</dbReference>
<dbReference type="FunFam" id="3.30.200.20:FF:000216">
    <property type="entry name" value="Putative serine/threonine-protein kinase dyrk2"/>
    <property type="match status" value="1"/>
</dbReference>
<dbReference type="EMBL" id="JAATIQ010000506">
    <property type="protein sequence ID" value="KAF4353393.1"/>
    <property type="molecule type" value="Genomic_DNA"/>
</dbReference>
<proteinExistence type="predicted"/>
<comment type="caution">
    <text evidence="10">The sequence shown here is derived from an EMBL/GenBank/DDBJ whole genome shotgun (WGS) entry which is preliminary data.</text>
</comment>
<dbReference type="InterPro" id="IPR011009">
    <property type="entry name" value="Kinase-like_dom_sf"/>
</dbReference>
<evidence type="ECO:0000313" key="11">
    <source>
        <dbReference type="Proteomes" id="UP000525078"/>
    </source>
</evidence>
<dbReference type="Gene3D" id="3.30.200.20">
    <property type="entry name" value="Phosphorylase Kinase, domain 1"/>
    <property type="match status" value="1"/>
</dbReference>
<evidence type="ECO:0000256" key="5">
    <source>
        <dbReference type="ARBA" id="ARBA00022777"/>
    </source>
</evidence>
<dbReference type="InterPro" id="IPR050494">
    <property type="entry name" value="Ser_Thr_dual-spec_kinase"/>
</dbReference>
<dbReference type="SUPFAM" id="SSF56112">
    <property type="entry name" value="Protein kinase-like (PK-like)"/>
    <property type="match status" value="1"/>
</dbReference>
<keyword evidence="1" id="KW-0723">Serine/threonine-protein kinase</keyword>
<keyword evidence="12" id="KW-1185">Reference proteome</keyword>
<evidence type="ECO:0000256" key="2">
    <source>
        <dbReference type="ARBA" id="ARBA00022553"/>
    </source>
</evidence>
<feature type="compositionally biased region" description="Low complexity" evidence="7">
    <location>
        <begin position="68"/>
        <end position="78"/>
    </location>
</feature>
<reference evidence="11 12" key="1">
    <citation type="journal article" date="2020" name="bioRxiv">
        <title>Sequence and annotation of 42 cannabis genomes reveals extensive copy number variation in cannabinoid synthesis and pathogen resistance genes.</title>
        <authorList>
            <person name="Mckernan K.J."/>
            <person name="Helbert Y."/>
            <person name="Kane L.T."/>
            <person name="Ebling H."/>
            <person name="Zhang L."/>
            <person name="Liu B."/>
            <person name="Eaton Z."/>
            <person name="Mclaughlin S."/>
            <person name="Kingan S."/>
            <person name="Baybayan P."/>
            <person name="Concepcion G."/>
            <person name="Jordan M."/>
            <person name="Riva A."/>
            <person name="Barbazuk W."/>
            <person name="Harkins T."/>
        </authorList>
    </citation>
    <scope>NUCLEOTIDE SEQUENCE [LARGE SCALE GENOMIC DNA]</scope>
    <source>
        <strain evidence="11 12">cv. Jamaican Lion 4</strain>
        <strain evidence="9">Father</strain>
        <strain evidence="10">Mother</strain>
        <tissue evidence="10">Leaf</tissue>
    </source>
</reference>
<gene>
    <name evidence="10" type="ORF">F8388_016336</name>
    <name evidence="9" type="ORF">G4B88_007175</name>
</gene>
<dbReference type="InterPro" id="IPR000719">
    <property type="entry name" value="Prot_kinase_dom"/>
</dbReference>
<evidence type="ECO:0000256" key="1">
    <source>
        <dbReference type="ARBA" id="ARBA00022527"/>
    </source>
</evidence>
<keyword evidence="2" id="KW-0597">Phosphoprotein</keyword>
<dbReference type="AlphaFoldDB" id="A0A7J6GT22"/>
<dbReference type="PROSITE" id="PS00108">
    <property type="entry name" value="PROTEIN_KINASE_ST"/>
    <property type="match status" value="1"/>
</dbReference>
<evidence type="ECO:0000256" key="3">
    <source>
        <dbReference type="ARBA" id="ARBA00022679"/>
    </source>
</evidence>
<evidence type="ECO:0000259" key="8">
    <source>
        <dbReference type="PROSITE" id="PS50011"/>
    </source>
</evidence>
<evidence type="ECO:0000313" key="9">
    <source>
        <dbReference type="EMBL" id="KAF4353393.1"/>
    </source>
</evidence>
<dbReference type="PANTHER" id="PTHR24058:SF113">
    <property type="entry name" value="HYPOTHETICAL SER-THR PROTEIN KINASE"/>
    <property type="match status" value="1"/>
</dbReference>
<dbReference type="GO" id="GO:0005524">
    <property type="term" value="F:ATP binding"/>
    <property type="evidence" value="ECO:0007669"/>
    <property type="project" value="UniProtKB-KW"/>
</dbReference>
<name>A0A7J6GT22_CANSA</name>
<feature type="domain" description="Protein kinase" evidence="8">
    <location>
        <begin position="412"/>
        <end position="714"/>
    </location>
</feature>
<evidence type="ECO:0000256" key="7">
    <source>
        <dbReference type="SAM" id="MobiDB-lite"/>
    </source>
</evidence>
<evidence type="ECO:0000313" key="12">
    <source>
        <dbReference type="Proteomes" id="UP000583929"/>
    </source>
</evidence>
<protein>
    <recommendedName>
        <fullName evidence="8">Protein kinase domain-containing protein</fullName>
    </recommendedName>
</protein>
<evidence type="ECO:0000256" key="4">
    <source>
        <dbReference type="ARBA" id="ARBA00022741"/>
    </source>
</evidence>
<dbReference type="SMART" id="SM00220">
    <property type="entry name" value="S_TKc"/>
    <property type="match status" value="1"/>
</dbReference>
<dbReference type="Pfam" id="PF00069">
    <property type="entry name" value="Pkinase"/>
    <property type="match status" value="1"/>
</dbReference>
<feature type="region of interest" description="Disordered" evidence="7">
    <location>
        <begin position="48"/>
        <end position="84"/>
    </location>
</feature>
<dbReference type="GO" id="GO:0004674">
    <property type="term" value="F:protein serine/threonine kinase activity"/>
    <property type="evidence" value="ECO:0007669"/>
    <property type="project" value="UniProtKB-KW"/>
</dbReference>
<accession>A0A7J6GT22</accession>
<dbReference type="EMBL" id="JAATIP010000043">
    <property type="protein sequence ID" value="KAF4386084.1"/>
    <property type="molecule type" value="Genomic_DNA"/>
</dbReference>
<dbReference type="InterPro" id="IPR008271">
    <property type="entry name" value="Ser/Thr_kinase_AS"/>
</dbReference>
<organism evidence="10 11">
    <name type="scientific">Cannabis sativa</name>
    <name type="common">Hemp</name>
    <name type="synonym">Marijuana</name>
    <dbReference type="NCBI Taxonomy" id="3483"/>
    <lineage>
        <taxon>Eukaryota</taxon>
        <taxon>Viridiplantae</taxon>
        <taxon>Streptophyta</taxon>
        <taxon>Embryophyta</taxon>
        <taxon>Tracheophyta</taxon>
        <taxon>Spermatophyta</taxon>
        <taxon>Magnoliopsida</taxon>
        <taxon>eudicotyledons</taxon>
        <taxon>Gunneridae</taxon>
        <taxon>Pentapetalae</taxon>
        <taxon>rosids</taxon>
        <taxon>fabids</taxon>
        <taxon>Rosales</taxon>
        <taxon>Cannabaceae</taxon>
        <taxon>Cannabis</taxon>
    </lineage>
</organism>
<dbReference type="Gene3D" id="1.10.510.10">
    <property type="entry name" value="Transferase(Phosphotransferase) domain 1"/>
    <property type="match status" value="1"/>
</dbReference>